<comment type="pathway">
    <text evidence="2 8">Glycolipid biosynthesis; glycosylphosphatidylinositol-anchor biosynthesis.</text>
</comment>
<feature type="transmembrane region" description="Helical" evidence="8">
    <location>
        <begin position="393"/>
        <end position="413"/>
    </location>
</feature>
<dbReference type="GeneID" id="8046045"/>
<reference evidence="10 11" key="1">
    <citation type="journal article" date="2009" name="Genome Res.">
        <title>Comparative genomics of the fungal pathogens Candida dubliniensis and Candida albicans.</title>
        <authorList>
            <person name="Jackson A.P."/>
            <person name="Gamble J.A."/>
            <person name="Yeomans T."/>
            <person name="Moran G.P."/>
            <person name="Saunders D."/>
            <person name="Harris D."/>
            <person name="Aslett M."/>
            <person name="Barrell J.F."/>
            <person name="Butler G."/>
            <person name="Citiulo F."/>
            <person name="Coleman D.C."/>
            <person name="de Groot P.W.J."/>
            <person name="Goodwin T.J."/>
            <person name="Quail M.A."/>
            <person name="McQuillan J."/>
            <person name="Munro C.A."/>
            <person name="Pain A."/>
            <person name="Poulter R.T."/>
            <person name="Rajandream M.A."/>
            <person name="Renauld H."/>
            <person name="Spiering M.J."/>
            <person name="Tivey A."/>
            <person name="Gow N.A.R."/>
            <person name="Barrell B."/>
            <person name="Sullivan D.J."/>
            <person name="Berriman M."/>
        </authorList>
    </citation>
    <scope>NUCLEOTIDE SEQUENCE [LARGE SCALE GENOMIC DNA]</scope>
    <source>
        <strain evidence="11">CD36 / ATCC MYA-646 / CBS 7987 / NCPF 3949 / NRRL Y-17841</strain>
    </source>
</reference>
<comment type="subcellular location">
    <subcellularLocation>
        <location evidence="1 8">Endoplasmic reticulum membrane</location>
        <topology evidence="1 8">Multi-pass membrane protein</topology>
    </subcellularLocation>
</comment>
<dbReference type="Pfam" id="PF06423">
    <property type="entry name" value="GWT1"/>
    <property type="match status" value="1"/>
</dbReference>
<gene>
    <name evidence="9 10" type="primary">GWT1</name>
    <name evidence="9" type="ordered locus">Cd36_20170</name>
    <name evidence="10" type="ORF">CD36_20170</name>
</gene>
<evidence type="ECO:0000313" key="10">
    <source>
        <dbReference type="EMBL" id="CAX43797.1"/>
    </source>
</evidence>
<dbReference type="UniPathway" id="UPA00196"/>
<sequence>MTSSLKHLKEQFVSDLTGGTIEEIYAVTSIALSSYLSFRLLKKSLGDLALVYDYILNVLTILASITVYSNNPSYLHYFIVIPSLIIYLVNYHVEKPSSSRTQSGAKETKSDELLPRKQFITAYRSQMMIITNLAILAVDFPIFPRRFAKVETWGTSMMDLGVGSFVFSMGLANSRQLIKNHTDNYRFSWKSYLKTIKANFIKSVPILVLGVIRFVSVKQLDYQEHETEYGIHWNFFFTLGFLPIILGILDPLLNLVPRFIIGIGISIGYEVALNKTGLLKFILSSENRLDSFITMNKEGMFSFIGYLCVFIIGQSFGSFVLTGYKTKNNLITISKIRITKKQPKKESSVVSSFFSVTTTQGLYMACIFYHLVFSLFINNVSFLQPISRRLANFPYVMWVVSYNATFLLCYDLIEKFIPGTLASTVLDSINNNGLFIFLVSNLLTGFINMSINTLETSNRMAVIILIGYSLAWTLLALYLDKKKIYIKL</sequence>
<feature type="transmembrane region" description="Helical" evidence="8">
    <location>
        <begin position="199"/>
        <end position="217"/>
    </location>
</feature>
<keyword evidence="6 8" id="KW-1133">Transmembrane helix</keyword>
<keyword evidence="8 10" id="KW-0808">Transferase</keyword>
<feature type="transmembrane region" description="Helical" evidence="8">
    <location>
        <begin position="127"/>
        <end position="148"/>
    </location>
</feature>
<keyword evidence="4 8" id="KW-0337">GPI-anchor biosynthesis</keyword>
<feature type="transmembrane region" description="Helical" evidence="8">
    <location>
        <begin position="74"/>
        <end position="93"/>
    </location>
</feature>
<dbReference type="AlphaFoldDB" id="B9WBM6"/>
<feature type="transmembrane region" description="Helical" evidence="8">
    <location>
        <begin position="48"/>
        <end position="68"/>
    </location>
</feature>
<dbReference type="VEuPathDB" id="FungiDB:CD36_20170"/>
<evidence type="ECO:0000256" key="5">
    <source>
        <dbReference type="ARBA" id="ARBA00022692"/>
    </source>
</evidence>
<evidence type="ECO:0000256" key="6">
    <source>
        <dbReference type="ARBA" id="ARBA00022989"/>
    </source>
</evidence>
<keyword evidence="7 8" id="KW-0472">Membrane</keyword>
<dbReference type="eggNOG" id="KOG0411">
    <property type="taxonomic scope" value="Eukaryota"/>
</dbReference>
<feature type="transmembrane region" description="Helical" evidence="8">
    <location>
        <begin position="229"/>
        <end position="249"/>
    </location>
</feature>
<dbReference type="GO" id="GO:0072659">
    <property type="term" value="P:protein localization to plasma membrane"/>
    <property type="evidence" value="ECO:0007669"/>
    <property type="project" value="TreeGrafter"/>
</dbReference>
<evidence type="ECO:0000313" key="11">
    <source>
        <dbReference type="Proteomes" id="UP000002605"/>
    </source>
</evidence>
<evidence type="ECO:0000256" key="4">
    <source>
        <dbReference type="ARBA" id="ARBA00022502"/>
    </source>
</evidence>
<organism evidence="10 11">
    <name type="scientific">Candida dubliniensis (strain CD36 / ATCC MYA-646 / CBS 7987 / NCPF 3949 / NRRL Y-17841)</name>
    <name type="common">Yeast</name>
    <dbReference type="NCBI Taxonomy" id="573826"/>
    <lineage>
        <taxon>Eukaryota</taxon>
        <taxon>Fungi</taxon>
        <taxon>Dikarya</taxon>
        <taxon>Ascomycota</taxon>
        <taxon>Saccharomycotina</taxon>
        <taxon>Pichiomycetes</taxon>
        <taxon>Debaryomycetaceae</taxon>
        <taxon>Candida/Lodderomyces clade</taxon>
        <taxon>Candida</taxon>
    </lineage>
</organism>
<dbReference type="PANTHER" id="PTHR20661:SF0">
    <property type="entry name" value="PHOSPHATIDYLINOSITOL-GLYCAN BIOSYNTHESIS CLASS W PROTEIN"/>
    <property type="match status" value="1"/>
</dbReference>
<keyword evidence="5 8" id="KW-0812">Transmembrane</keyword>
<evidence type="ECO:0000256" key="8">
    <source>
        <dbReference type="RuleBase" id="RU280819"/>
    </source>
</evidence>
<dbReference type="KEGG" id="cdu:CD36_20170"/>
<dbReference type="GO" id="GO:0032216">
    <property type="term" value="F:glucosaminyl-phosphatidylinositol O-acyltransferase activity"/>
    <property type="evidence" value="ECO:0007669"/>
    <property type="project" value="TreeGrafter"/>
</dbReference>
<dbReference type="EMBL" id="FM992689">
    <property type="protein sequence ID" value="CAX43797.1"/>
    <property type="molecule type" value="Genomic_DNA"/>
</dbReference>
<comment type="function">
    <text evidence="8">A acetyltransferase, which acetylates the inositol ring of phosphatidylinositol during biosynthesis of GPI-anchor.</text>
</comment>
<dbReference type="PIRSF" id="PIRSF017321">
    <property type="entry name" value="GWT1"/>
    <property type="match status" value="1"/>
</dbReference>
<feature type="transmembrane region" description="Helical" evidence="8">
    <location>
        <begin position="303"/>
        <end position="326"/>
    </location>
</feature>
<evidence type="ECO:0000256" key="2">
    <source>
        <dbReference type="ARBA" id="ARBA00004687"/>
    </source>
</evidence>
<comment type="similarity">
    <text evidence="3 8">Belongs to the PIGW family.</text>
</comment>
<keyword evidence="11" id="KW-1185">Reference proteome</keyword>
<protein>
    <recommendedName>
        <fullName evidence="8">GPI-anchored wall transfer protein</fullName>
        <ecNumber evidence="8">2.3.-.-</ecNumber>
    </recommendedName>
</protein>
<dbReference type="OrthoDB" id="15270at2759"/>
<dbReference type="HOGENOM" id="CLU_020802_2_2_1"/>
<feature type="transmembrane region" description="Helical" evidence="8">
    <location>
        <begin position="347"/>
        <end position="373"/>
    </location>
</feature>
<accession>B9WBM6</accession>
<dbReference type="RefSeq" id="XP_002418496.1">
    <property type="nucleotide sequence ID" value="XM_002418451.1"/>
</dbReference>
<dbReference type="GO" id="GO:0006506">
    <property type="term" value="P:GPI anchor biosynthetic process"/>
    <property type="evidence" value="ECO:0007669"/>
    <property type="project" value="UniProtKB-UniPathway"/>
</dbReference>
<evidence type="ECO:0000256" key="7">
    <source>
        <dbReference type="ARBA" id="ARBA00023136"/>
    </source>
</evidence>
<feature type="transmembrane region" description="Helical" evidence="8">
    <location>
        <begin position="460"/>
        <end position="479"/>
    </location>
</feature>
<dbReference type="GO" id="GO:0005789">
    <property type="term" value="C:endoplasmic reticulum membrane"/>
    <property type="evidence" value="ECO:0007669"/>
    <property type="project" value="UniProtKB-SubCell"/>
</dbReference>
<evidence type="ECO:0000256" key="3">
    <source>
        <dbReference type="ARBA" id="ARBA00007559"/>
    </source>
</evidence>
<feature type="transmembrane region" description="Helical" evidence="8">
    <location>
        <begin position="434"/>
        <end position="454"/>
    </location>
</feature>
<dbReference type="InterPro" id="IPR009447">
    <property type="entry name" value="PIGW/GWT1"/>
</dbReference>
<dbReference type="PANTHER" id="PTHR20661">
    <property type="entry name" value="PHOSPHATIDYLINOSITOL-GLYCAN BIOSYNTHESIS CLASS W PROTEIN"/>
    <property type="match status" value="1"/>
</dbReference>
<dbReference type="Proteomes" id="UP000002605">
    <property type="component" value="Chromosome 2"/>
</dbReference>
<dbReference type="CGD" id="CAL0000171229">
    <property type="gene designation" value="GWT1"/>
</dbReference>
<dbReference type="EC" id="2.3.-.-" evidence="8"/>
<proteinExistence type="inferred from homology"/>
<evidence type="ECO:0000256" key="1">
    <source>
        <dbReference type="ARBA" id="ARBA00004477"/>
    </source>
</evidence>
<keyword evidence="8" id="KW-0256">Endoplasmic reticulum</keyword>
<keyword evidence="8 10" id="KW-0012">Acyltransferase</keyword>
<feature type="transmembrane region" description="Helical" evidence="8">
    <location>
        <begin position="261"/>
        <end position="283"/>
    </location>
</feature>
<name>B9WBM6_CANDC</name>
<evidence type="ECO:0000313" key="9">
    <source>
        <dbReference type="CGD" id="CAL0000171229"/>
    </source>
</evidence>